<dbReference type="InterPro" id="IPR001054">
    <property type="entry name" value="A/G_cyclase"/>
</dbReference>
<dbReference type="GO" id="GO:0009190">
    <property type="term" value="P:cyclic nucleotide biosynthetic process"/>
    <property type="evidence" value="ECO:0007669"/>
    <property type="project" value="InterPro"/>
</dbReference>
<dbReference type="SUPFAM" id="SSF55073">
    <property type="entry name" value="Nucleotide cyclase"/>
    <property type="match status" value="1"/>
</dbReference>
<dbReference type="CDD" id="cd07302">
    <property type="entry name" value="CHD"/>
    <property type="match status" value="1"/>
</dbReference>
<name>A0A346XTJ6_9ACTN</name>
<dbReference type="InterPro" id="IPR029787">
    <property type="entry name" value="Nucleotide_cyclase"/>
</dbReference>
<sequence length="355" mass="38260">MTSHADPDRARQIRRLFRLGMSVQAATDAVDADRVTMALVDHLIGGGRDFTREEAAGRAGLSLHVAETIDRVAGVGDDARYSESGIHHLALIARLLQVLPEEEVLEQIRADIPILRALALRTLDTARTVFIDAARRDHPDPVDAGVALSEVAKPLLDLSSELVGASYRRVILELMTSDIVVESLRSEGETVDVAVGFVDVVGYTSLSARVDPSGLDEVLTRFESDCQAVVEAHPAVSLVKFMGDAGMFVALDPVELATALFGLVSDRADDDEESIPTSAGIAHGPALLRGGDYFGPPVNEAARLTDLARRHSVLVSDQLKEPLSGDFDLRRLAPVSLHGIGRRRPYALRRAQDDG</sequence>
<dbReference type="OrthoDB" id="310836at2"/>
<proteinExistence type="predicted"/>
<dbReference type="Pfam" id="PF00211">
    <property type="entry name" value="Guanylate_cyc"/>
    <property type="match status" value="1"/>
</dbReference>
<dbReference type="GO" id="GO:0006355">
    <property type="term" value="P:regulation of DNA-templated transcription"/>
    <property type="evidence" value="ECO:0007669"/>
    <property type="project" value="InterPro"/>
</dbReference>
<evidence type="ECO:0000259" key="1">
    <source>
        <dbReference type="PROSITE" id="PS50125"/>
    </source>
</evidence>
<dbReference type="PROSITE" id="PS50125">
    <property type="entry name" value="GUANYLATE_CYCLASE_2"/>
    <property type="match status" value="1"/>
</dbReference>
<dbReference type="RefSeq" id="WP_114590336.1">
    <property type="nucleotide sequence ID" value="NZ_CP031165.1"/>
</dbReference>
<dbReference type="EMBL" id="CP031165">
    <property type="protein sequence ID" value="AXV05543.1"/>
    <property type="molecule type" value="Genomic_DNA"/>
</dbReference>
<protein>
    <submittedName>
        <fullName evidence="3">Adenylate cyclase</fullName>
    </submittedName>
</protein>
<gene>
    <name evidence="3" type="ORF">DVS28_a0842</name>
</gene>
<dbReference type="PROSITE" id="PS50937">
    <property type="entry name" value="HTH_MERR_2"/>
    <property type="match status" value="1"/>
</dbReference>
<evidence type="ECO:0000259" key="2">
    <source>
        <dbReference type="PROSITE" id="PS50937"/>
    </source>
</evidence>
<dbReference type="InterPro" id="IPR000551">
    <property type="entry name" value="MerR-type_HTH_dom"/>
</dbReference>
<dbReference type="KEGG" id="euz:DVS28_a0842"/>
<dbReference type="GO" id="GO:0003677">
    <property type="term" value="F:DNA binding"/>
    <property type="evidence" value="ECO:0007669"/>
    <property type="project" value="InterPro"/>
</dbReference>
<evidence type="ECO:0000313" key="3">
    <source>
        <dbReference type="EMBL" id="AXV05543.1"/>
    </source>
</evidence>
<organism evidence="3 4">
    <name type="scientific">Euzebya pacifica</name>
    <dbReference type="NCBI Taxonomy" id="1608957"/>
    <lineage>
        <taxon>Bacteria</taxon>
        <taxon>Bacillati</taxon>
        <taxon>Actinomycetota</taxon>
        <taxon>Nitriliruptoria</taxon>
        <taxon>Euzebyales</taxon>
    </lineage>
</organism>
<feature type="domain" description="Guanylate cyclase" evidence="1">
    <location>
        <begin position="194"/>
        <end position="305"/>
    </location>
</feature>
<feature type="domain" description="HTH merR-type" evidence="2">
    <location>
        <begin position="1"/>
        <end position="32"/>
    </location>
</feature>
<evidence type="ECO:0000313" key="4">
    <source>
        <dbReference type="Proteomes" id="UP000264006"/>
    </source>
</evidence>
<keyword evidence="4" id="KW-1185">Reference proteome</keyword>
<reference evidence="3 4" key="1">
    <citation type="submission" date="2018-09" db="EMBL/GenBank/DDBJ databases">
        <title>Complete genome sequence of Euzebya sp. DY32-46 isolated from seawater of Pacific Ocean.</title>
        <authorList>
            <person name="Xu L."/>
            <person name="Wu Y.-H."/>
            <person name="Xu X.-W."/>
        </authorList>
    </citation>
    <scope>NUCLEOTIDE SEQUENCE [LARGE SCALE GENOMIC DNA]</scope>
    <source>
        <strain evidence="3 4">DY32-46</strain>
    </source>
</reference>
<dbReference type="Gene3D" id="3.30.70.1230">
    <property type="entry name" value="Nucleotide cyclase"/>
    <property type="match status" value="1"/>
</dbReference>
<dbReference type="GO" id="GO:0004016">
    <property type="term" value="F:adenylate cyclase activity"/>
    <property type="evidence" value="ECO:0007669"/>
    <property type="project" value="UniProtKB-ARBA"/>
</dbReference>
<dbReference type="AlphaFoldDB" id="A0A346XTJ6"/>
<dbReference type="Proteomes" id="UP000264006">
    <property type="component" value="Chromosome"/>
</dbReference>
<dbReference type="GO" id="GO:0035556">
    <property type="term" value="P:intracellular signal transduction"/>
    <property type="evidence" value="ECO:0007669"/>
    <property type="project" value="InterPro"/>
</dbReference>
<accession>A0A346XTJ6</accession>